<evidence type="ECO:0000313" key="2">
    <source>
        <dbReference type="EMBL" id="KAK3334951.1"/>
    </source>
</evidence>
<organism evidence="2 3">
    <name type="scientific">Neurospora tetraspora</name>
    <dbReference type="NCBI Taxonomy" id="94610"/>
    <lineage>
        <taxon>Eukaryota</taxon>
        <taxon>Fungi</taxon>
        <taxon>Dikarya</taxon>
        <taxon>Ascomycota</taxon>
        <taxon>Pezizomycotina</taxon>
        <taxon>Sordariomycetes</taxon>
        <taxon>Sordariomycetidae</taxon>
        <taxon>Sordariales</taxon>
        <taxon>Sordariaceae</taxon>
        <taxon>Neurospora</taxon>
    </lineage>
</organism>
<feature type="compositionally biased region" description="Basic and acidic residues" evidence="1">
    <location>
        <begin position="226"/>
        <end position="237"/>
    </location>
</feature>
<protein>
    <submittedName>
        <fullName evidence="2">Uncharacterized protein</fullName>
    </submittedName>
</protein>
<accession>A0AAE0MJK4</accession>
<feature type="region of interest" description="Disordered" evidence="1">
    <location>
        <begin position="149"/>
        <end position="271"/>
    </location>
</feature>
<dbReference type="GeneID" id="87867106"/>
<evidence type="ECO:0000256" key="1">
    <source>
        <dbReference type="SAM" id="MobiDB-lite"/>
    </source>
</evidence>
<proteinExistence type="predicted"/>
<dbReference type="AlphaFoldDB" id="A0AAE0MJK4"/>
<feature type="region of interest" description="Disordered" evidence="1">
    <location>
        <begin position="1"/>
        <end position="34"/>
    </location>
</feature>
<dbReference type="Proteomes" id="UP001278500">
    <property type="component" value="Unassembled WGS sequence"/>
</dbReference>
<dbReference type="EMBL" id="JAUEPP010000009">
    <property type="protein sequence ID" value="KAK3334951.1"/>
    <property type="molecule type" value="Genomic_DNA"/>
</dbReference>
<dbReference type="RefSeq" id="XP_062677117.1">
    <property type="nucleotide sequence ID" value="XM_062829952.1"/>
</dbReference>
<sequence length="271" mass="29778">MANVLRQPMSGRSGGGWKNARRNGRGASFGSGGGRFPGRGLMRMFIGILILMRQFGHTYDPNRPSHSRLSETVSDPIDGDGVGNEGPYRYPTLRTRARRSATVPTEGTSSSSYIRRPHPREGLGVVAEDFPWEPPFKWGKNNSYFSDDDDDDNHTYDSSSSSSSTACSQSPTDSILKSSDDEGAGCLKPPTETTTTTGPQQRPILLAPVNAGPEETFPNTPPEDVLPEREPEWDGMARSEPPFQPMFMGKHFDPRDPYRYGRGPPGRGGRR</sequence>
<reference evidence="2" key="2">
    <citation type="submission" date="2023-06" db="EMBL/GenBank/DDBJ databases">
        <authorList>
            <consortium name="Lawrence Berkeley National Laboratory"/>
            <person name="Haridas S."/>
            <person name="Hensen N."/>
            <person name="Bonometti L."/>
            <person name="Westerberg I."/>
            <person name="Brannstrom I.O."/>
            <person name="Guillou S."/>
            <person name="Cros-Aarteil S."/>
            <person name="Calhoun S."/>
            <person name="Kuo A."/>
            <person name="Mondo S."/>
            <person name="Pangilinan J."/>
            <person name="Riley R."/>
            <person name="Labutti K."/>
            <person name="Andreopoulos B."/>
            <person name="Lipzen A."/>
            <person name="Chen C."/>
            <person name="Yanf M."/>
            <person name="Daum C."/>
            <person name="Ng V."/>
            <person name="Clum A."/>
            <person name="Steindorff A."/>
            <person name="Ohm R."/>
            <person name="Martin F."/>
            <person name="Silar P."/>
            <person name="Natvig D."/>
            <person name="Lalanne C."/>
            <person name="Gautier V."/>
            <person name="Ament-Velasquez S.L."/>
            <person name="Kruys A."/>
            <person name="Hutchinson M.I."/>
            <person name="Powell A.J."/>
            <person name="Barry K."/>
            <person name="Miller A.N."/>
            <person name="Grigoriev I.V."/>
            <person name="Debuchy R."/>
            <person name="Gladieux P."/>
            <person name="Thoren M.H."/>
            <person name="Johannesson H."/>
        </authorList>
    </citation>
    <scope>NUCLEOTIDE SEQUENCE</scope>
    <source>
        <strain evidence="2">CBS 560.94</strain>
    </source>
</reference>
<comment type="caution">
    <text evidence="2">The sequence shown here is derived from an EMBL/GenBank/DDBJ whole genome shotgun (WGS) entry which is preliminary data.</text>
</comment>
<gene>
    <name evidence="2" type="ORF">B0H65DRAFT_553279</name>
</gene>
<feature type="compositionally biased region" description="Low complexity" evidence="1">
    <location>
        <begin position="156"/>
        <end position="174"/>
    </location>
</feature>
<feature type="compositionally biased region" description="Polar residues" evidence="1">
    <location>
        <begin position="102"/>
        <end position="113"/>
    </location>
</feature>
<feature type="compositionally biased region" description="Basic and acidic residues" evidence="1">
    <location>
        <begin position="250"/>
        <end position="259"/>
    </location>
</feature>
<name>A0AAE0MJK4_9PEZI</name>
<keyword evidence="3" id="KW-1185">Reference proteome</keyword>
<feature type="region of interest" description="Disordered" evidence="1">
    <location>
        <begin position="62"/>
        <end position="119"/>
    </location>
</feature>
<evidence type="ECO:0000313" key="3">
    <source>
        <dbReference type="Proteomes" id="UP001278500"/>
    </source>
</evidence>
<reference evidence="2" key="1">
    <citation type="journal article" date="2023" name="Mol. Phylogenet. Evol.">
        <title>Genome-scale phylogeny and comparative genomics of the fungal order Sordariales.</title>
        <authorList>
            <person name="Hensen N."/>
            <person name="Bonometti L."/>
            <person name="Westerberg I."/>
            <person name="Brannstrom I.O."/>
            <person name="Guillou S."/>
            <person name="Cros-Aarteil S."/>
            <person name="Calhoun S."/>
            <person name="Haridas S."/>
            <person name="Kuo A."/>
            <person name="Mondo S."/>
            <person name="Pangilinan J."/>
            <person name="Riley R."/>
            <person name="LaButti K."/>
            <person name="Andreopoulos B."/>
            <person name="Lipzen A."/>
            <person name="Chen C."/>
            <person name="Yan M."/>
            <person name="Daum C."/>
            <person name="Ng V."/>
            <person name="Clum A."/>
            <person name="Steindorff A."/>
            <person name="Ohm R.A."/>
            <person name="Martin F."/>
            <person name="Silar P."/>
            <person name="Natvig D.O."/>
            <person name="Lalanne C."/>
            <person name="Gautier V."/>
            <person name="Ament-Velasquez S.L."/>
            <person name="Kruys A."/>
            <person name="Hutchinson M.I."/>
            <person name="Powell A.J."/>
            <person name="Barry K."/>
            <person name="Miller A.N."/>
            <person name="Grigoriev I.V."/>
            <person name="Debuchy R."/>
            <person name="Gladieux P."/>
            <person name="Hiltunen Thoren M."/>
            <person name="Johannesson H."/>
        </authorList>
    </citation>
    <scope>NUCLEOTIDE SEQUENCE</scope>
    <source>
        <strain evidence="2">CBS 560.94</strain>
    </source>
</reference>